<proteinExistence type="predicted"/>
<comment type="caution">
    <text evidence="1">The sequence shown here is derived from an EMBL/GenBank/DDBJ whole genome shotgun (WGS) entry which is preliminary data.</text>
</comment>
<gene>
    <name evidence="1" type="ORF">SLEP1_g18952</name>
</gene>
<dbReference type="AlphaFoldDB" id="A0AAV5J528"/>
<reference evidence="1 2" key="1">
    <citation type="journal article" date="2021" name="Commun. Biol.">
        <title>The genome of Shorea leprosula (Dipterocarpaceae) highlights the ecological relevance of drought in aseasonal tropical rainforests.</title>
        <authorList>
            <person name="Ng K.K.S."/>
            <person name="Kobayashi M.J."/>
            <person name="Fawcett J.A."/>
            <person name="Hatakeyama M."/>
            <person name="Paape T."/>
            <person name="Ng C.H."/>
            <person name="Ang C.C."/>
            <person name="Tnah L.H."/>
            <person name="Lee C.T."/>
            <person name="Nishiyama T."/>
            <person name="Sese J."/>
            <person name="O'Brien M.J."/>
            <person name="Copetti D."/>
            <person name="Mohd Noor M.I."/>
            <person name="Ong R.C."/>
            <person name="Putra M."/>
            <person name="Sireger I.Z."/>
            <person name="Indrioko S."/>
            <person name="Kosugi Y."/>
            <person name="Izuno A."/>
            <person name="Isagi Y."/>
            <person name="Lee S.L."/>
            <person name="Shimizu K.K."/>
        </authorList>
    </citation>
    <scope>NUCLEOTIDE SEQUENCE [LARGE SCALE GENOMIC DNA]</scope>
    <source>
        <strain evidence="1">214</strain>
    </source>
</reference>
<dbReference type="Proteomes" id="UP001054252">
    <property type="component" value="Unassembled WGS sequence"/>
</dbReference>
<organism evidence="1 2">
    <name type="scientific">Rubroshorea leprosula</name>
    <dbReference type="NCBI Taxonomy" id="152421"/>
    <lineage>
        <taxon>Eukaryota</taxon>
        <taxon>Viridiplantae</taxon>
        <taxon>Streptophyta</taxon>
        <taxon>Embryophyta</taxon>
        <taxon>Tracheophyta</taxon>
        <taxon>Spermatophyta</taxon>
        <taxon>Magnoliopsida</taxon>
        <taxon>eudicotyledons</taxon>
        <taxon>Gunneridae</taxon>
        <taxon>Pentapetalae</taxon>
        <taxon>rosids</taxon>
        <taxon>malvids</taxon>
        <taxon>Malvales</taxon>
        <taxon>Dipterocarpaceae</taxon>
        <taxon>Rubroshorea</taxon>
    </lineage>
</organism>
<protein>
    <submittedName>
        <fullName evidence="1">Uncharacterized protein</fullName>
    </submittedName>
</protein>
<evidence type="ECO:0000313" key="2">
    <source>
        <dbReference type="Proteomes" id="UP001054252"/>
    </source>
</evidence>
<sequence length="349" mass="38425">MERGFSDSTIVALVAKAIVVVVVDVVASTTLNVSSAESPMHPLLSLLALPRLLLSWNLCSLKWLPLLLILPSFEASSKPEHPLKRKIGETSTVTISEPLLAVATTDVSSSKGKVAKSVVEVSKETSSLFALLNDELQSFSSEEKALISSIMDSITGKSFSKSLPHPPLKDVVRPSYDIRVDGPFIIGHNLVACESFESLLLDGDKKLLSDFPLEALHDMAVHNAANNLILEKENLSYRVKVDLVKMRSKRKDLINLCHKLNSEKISTNKKVALESSLTEVERLKKELPMLQECYDLLKREKKLISSSASIERVFFTSSNATLLQQLEQTLGNSVLEDSISQLQMQVSSL</sequence>
<accession>A0AAV5J528</accession>
<evidence type="ECO:0000313" key="1">
    <source>
        <dbReference type="EMBL" id="GKV07151.1"/>
    </source>
</evidence>
<name>A0AAV5J528_9ROSI</name>
<dbReference type="EMBL" id="BPVZ01000026">
    <property type="protein sequence ID" value="GKV07151.1"/>
    <property type="molecule type" value="Genomic_DNA"/>
</dbReference>
<keyword evidence="2" id="KW-1185">Reference proteome</keyword>